<feature type="region of interest" description="Disordered" evidence="1">
    <location>
        <begin position="249"/>
        <end position="299"/>
    </location>
</feature>
<evidence type="ECO:0000313" key="3">
    <source>
        <dbReference type="Proteomes" id="UP000235672"/>
    </source>
</evidence>
<feature type="compositionally biased region" description="Low complexity" evidence="1">
    <location>
        <begin position="216"/>
        <end position="227"/>
    </location>
</feature>
<feature type="region of interest" description="Disordered" evidence="1">
    <location>
        <begin position="14"/>
        <end position="33"/>
    </location>
</feature>
<feature type="region of interest" description="Disordered" evidence="1">
    <location>
        <begin position="447"/>
        <end position="483"/>
    </location>
</feature>
<proteinExistence type="predicted"/>
<name>A0A2J6QFC6_9HELO</name>
<dbReference type="Proteomes" id="UP000235672">
    <property type="component" value="Unassembled WGS sequence"/>
</dbReference>
<keyword evidence="3" id="KW-1185">Reference proteome</keyword>
<dbReference type="EMBL" id="KZ613471">
    <property type="protein sequence ID" value="PMD24938.1"/>
    <property type="molecule type" value="Genomic_DNA"/>
</dbReference>
<reference evidence="2 3" key="1">
    <citation type="submission" date="2016-05" db="EMBL/GenBank/DDBJ databases">
        <title>A degradative enzymes factory behind the ericoid mycorrhizal symbiosis.</title>
        <authorList>
            <consortium name="DOE Joint Genome Institute"/>
            <person name="Martino E."/>
            <person name="Morin E."/>
            <person name="Grelet G."/>
            <person name="Kuo A."/>
            <person name="Kohler A."/>
            <person name="Daghino S."/>
            <person name="Barry K."/>
            <person name="Choi C."/>
            <person name="Cichocki N."/>
            <person name="Clum A."/>
            <person name="Copeland A."/>
            <person name="Hainaut M."/>
            <person name="Haridas S."/>
            <person name="Labutti K."/>
            <person name="Lindquist E."/>
            <person name="Lipzen A."/>
            <person name="Khouja H.-R."/>
            <person name="Murat C."/>
            <person name="Ohm R."/>
            <person name="Olson A."/>
            <person name="Spatafora J."/>
            <person name="Veneault-Fourrey C."/>
            <person name="Henrissat B."/>
            <person name="Grigoriev I."/>
            <person name="Martin F."/>
            <person name="Perotto S."/>
        </authorList>
    </citation>
    <scope>NUCLEOTIDE SEQUENCE [LARGE SCALE GENOMIC DNA]</scope>
    <source>
        <strain evidence="2 3">UAMH 7357</strain>
    </source>
</reference>
<feature type="compositionally biased region" description="Basic residues" evidence="1">
    <location>
        <begin position="465"/>
        <end position="475"/>
    </location>
</feature>
<evidence type="ECO:0000256" key="1">
    <source>
        <dbReference type="SAM" id="MobiDB-lite"/>
    </source>
</evidence>
<evidence type="ECO:0000313" key="2">
    <source>
        <dbReference type="EMBL" id="PMD24938.1"/>
    </source>
</evidence>
<feature type="region of interest" description="Disordered" evidence="1">
    <location>
        <begin position="208"/>
        <end position="235"/>
    </location>
</feature>
<accession>A0A2J6QFC6</accession>
<feature type="region of interest" description="Disordered" evidence="1">
    <location>
        <begin position="48"/>
        <end position="89"/>
    </location>
</feature>
<dbReference type="AlphaFoldDB" id="A0A2J6QFC6"/>
<protein>
    <submittedName>
        <fullName evidence="2">Uncharacterized protein</fullName>
    </submittedName>
</protein>
<feature type="compositionally biased region" description="Basic and acidic residues" evidence="1">
    <location>
        <begin position="252"/>
        <end position="265"/>
    </location>
</feature>
<sequence length="542" mass="57743">MDALRRLSWCQFRQNDHPQNSQPSQATLPSTLSRSSTVKDFVLQIESTHDHHPRVSSEETRPRCPTCRSLIPRTSSSHSRASSPILDSNNGGQLVHSKVVHFEGESVLGSYLQLPALPKDLGGDLGREFVERFTQSRLAHALDSAVDDSDDLPSIPDTATGYARFGFISRESFNTAVQDLVQQYPDNPIGGKEAAPMKRPSDIGTLVINSKSPFLDGSQSDISSPSHSPDHDAGREQALRARHNFSSNFSDSFHETSELRAEHNTSVHTPAMGTAPQSPGAGRRKDMSSFAVDGPGGGRTEVRDFAQLHPLNHIPPEPIPDPLPDCCVSPRSVVSDISINNEADRRAVKENLAGAGYSNLGPIPELSLDESNAPAVAGMSVGPISNGKVGAGAPNTEGVTIIIGEAASQGSFCYELETPGLPQVPVAKNVEIPKPNAPIDVPQVPELGGPMGGTGQLLPPARSPKSPKKDRKRERALRGGQKAIRKGRRVVLRRPVLAVVVGRQLSGPTAQALKLISKGVPLDVGDMPPVSRVPAPAPGVPV</sequence>
<feature type="compositionally biased region" description="Basic and acidic residues" evidence="1">
    <location>
        <begin position="48"/>
        <end position="62"/>
    </location>
</feature>
<organism evidence="2 3">
    <name type="scientific">Hyaloscypha hepaticicola</name>
    <dbReference type="NCBI Taxonomy" id="2082293"/>
    <lineage>
        <taxon>Eukaryota</taxon>
        <taxon>Fungi</taxon>
        <taxon>Dikarya</taxon>
        <taxon>Ascomycota</taxon>
        <taxon>Pezizomycotina</taxon>
        <taxon>Leotiomycetes</taxon>
        <taxon>Helotiales</taxon>
        <taxon>Hyaloscyphaceae</taxon>
        <taxon>Hyaloscypha</taxon>
    </lineage>
</organism>
<gene>
    <name evidence="2" type="ORF">NA56DRAFT_699738</name>
</gene>
<dbReference type="OrthoDB" id="5407772at2759"/>